<evidence type="ECO:0000256" key="1">
    <source>
        <dbReference type="ARBA" id="ARBA00001913"/>
    </source>
</evidence>
<feature type="domain" description="Glycosyl-hydrolase 97 N-terminal" evidence="8">
    <location>
        <begin position="24"/>
        <end position="283"/>
    </location>
</feature>
<feature type="signal peptide" evidence="6">
    <location>
        <begin position="1"/>
        <end position="19"/>
    </location>
</feature>
<sequence length="651" mass="74103">MKAKIVLVFTILCSLKLFAQDIEISSPDGQITVTILDKDTLSLSIQAGNEELIEKLVPQMKFKNGKTFGQIKNRKKVTTKLVNESYEAIVPTKFKNVEYTCTTSTLKCKDFDFELRVFNNGVAYRFISHLKGNVLVTNEEMDITLAQDFTCYLPEEKSLISHFENYYEKLKVSAIKNKTIAALPTLFTNNKGLSLSITESDLFDYPNLFLEKTAFGFQSLFPKYVLKTQALEKGQDRLEAVEKEADYIAKTNGKRSFPWRVFMISFQDEEIISNNLVQQLARPNELKDVSWIQPGRVAWDWWNANNIGNVNFKSGLNTETYKHYIDFAADFGLEYIILDEGWSATTLDVSKPNPDINMEVLTAYAKKKNVGIILWSLWRPLDKNMEELLSLYEGWGVKGIKVDFIQRADQYVVNFYERLAKSAAKHHLLVDFHGGMKPSGMRKAYPNIINYEAVKGLENNKWETKITPHHDALLPFTRMTAGVLDYTPGGMDNAHEDNFAVRFYRPMTLGTRAHQIALYGIYEAPLQMFADSPTNYLANKECTTFMSKIPTVWDDTIVLQAVIGEYVLLARRKDTTWYLAAITNDKSREFTVNLSFLASNKTYQLEAIEDGVNSNSIATDFKINTSIKSVKDTITVKLNNGGGYLGIFTQK</sequence>
<feature type="domain" description="Glycosyl-hydrolase 97 C-terminal oligomerisation" evidence="9">
    <location>
        <begin position="552"/>
        <end position="645"/>
    </location>
</feature>
<protein>
    <submittedName>
        <fullName evidence="10">Alpha-glucosidase</fullName>
    </submittedName>
</protein>
<keyword evidence="11" id="KW-1185">Reference proteome</keyword>
<evidence type="ECO:0000256" key="6">
    <source>
        <dbReference type="SAM" id="SignalP"/>
    </source>
</evidence>
<dbReference type="InterPro" id="IPR013785">
    <property type="entry name" value="Aldolase_TIM"/>
</dbReference>
<evidence type="ECO:0000259" key="9">
    <source>
        <dbReference type="Pfam" id="PF14509"/>
    </source>
</evidence>
<dbReference type="GO" id="GO:0030246">
    <property type="term" value="F:carbohydrate binding"/>
    <property type="evidence" value="ECO:0007669"/>
    <property type="project" value="InterPro"/>
</dbReference>
<comment type="cofactor">
    <cofactor evidence="1">
        <name>Ca(2+)</name>
        <dbReference type="ChEBI" id="CHEBI:29108"/>
    </cofactor>
</comment>
<dbReference type="InterPro" id="IPR014718">
    <property type="entry name" value="GH-type_carb-bd"/>
</dbReference>
<keyword evidence="3" id="KW-0378">Hydrolase</keyword>
<dbReference type="Gene3D" id="3.20.20.70">
    <property type="entry name" value="Aldolase class I"/>
    <property type="match status" value="1"/>
</dbReference>
<evidence type="ECO:0000259" key="7">
    <source>
        <dbReference type="Pfam" id="PF10566"/>
    </source>
</evidence>
<evidence type="ECO:0000313" key="11">
    <source>
        <dbReference type="Proteomes" id="UP000199138"/>
    </source>
</evidence>
<dbReference type="InterPro" id="IPR013780">
    <property type="entry name" value="Glyco_hydro_b"/>
</dbReference>
<dbReference type="GO" id="GO:0016798">
    <property type="term" value="F:hydrolase activity, acting on glycosyl bonds"/>
    <property type="evidence" value="ECO:0007669"/>
    <property type="project" value="UniProtKB-KW"/>
</dbReference>
<evidence type="ECO:0000256" key="4">
    <source>
        <dbReference type="ARBA" id="ARBA00022837"/>
    </source>
</evidence>
<dbReference type="RefSeq" id="WP_093024934.1">
    <property type="nucleotide sequence ID" value="NZ_FPBK01000006.1"/>
</dbReference>
<dbReference type="Proteomes" id="UP000199138">
    <property type="component" value="Unassembled WGS sequence"/>
</dbReference>
<dbReference type="InterPro" id="IPR029483">
    <property type="entry name" value="GH97_C"/>
</dbReference>
<dbReference type="Gene3D" id="2.70.98.10">
    <property type="match status" value="1"/>
</dbReference>
<comment type="subunit">
    <text evidence="2">Monomer.</text>
</comment>
<proteinExistence type="predicted"/>
<dbReference type="AlphaFoldDB" id="A0A1I7GW98"/>
<reference evidence="10 11" key="1">
    <citation type="submission" date="2016-10" db="EMBL/GenBank/DDBJ databases">
        <authorList>
            <person name="de Groot N.N."/>
        </authorList>
    </citation>
    <scope>NUCLEOTIDE SEQUENCE [LARGE SCALE GENOMIC DNA]</scope>
    <source>
        <strain evidence="10 11">CGMCC 1.12333</strain>
    </source>
</reference>
<keyword evidence="4" id="KW-0106">Calcium</keyword>
<accession>A0A1I7GW98</accession>
<feature type="domain" description="Glycosyl-hydrolase 97 catalytic" evidence="7">
    <location>
        <begin position="301"/>
        <end position="454"/>
    </location>
</feature>
<dbReference type="Pfam" id="PF14509">
    <property type="entry name" value="GH97_C"/>
    <property type="match status" value="1"/>
</dbReference>
<dbReference type="OrthoDB" id="57532at2"/>
<organism evidence="10 11">
    <name type="scientific">Pustulibacterium marinum</name>
    <dbReference type="NCBI Taxonomy" id="1224947"/>
    <lineage>
        <taxon>Bacteria</taxon>
        <taxon>Pseudomonadati</taxon>
        <taxon>Bacteroidota</taxon>
        <taxon>Flavobacteriia</taxon>
        <taxon>Flavobacteriales</taxon>
        <taxon>Flavobacteriaceae</taxon>
        <taxon>Pustulibacterium</taxon>
    </lineage>
</organism>
<dbReference type="Pfam" id="PF14508">
    <property type="entry name" value="GH97_N"/>
    <property type="match status" value="1"/>
</dbReference>
<dbReference type="InterPro" id="IPR052720">
    <property type="entry name" value="Glycosyl_hydrolase_97"/>
</dbReference>
<dbReference type="SUPFAM" id="SSF51445">
    <property type="entry name" value="(Trans)glycosidases"/>
    <property type="match status" value="1"/>
</dbReference>
<keyword evidence="6" id="KW-0732">Signal</keyword>
<dbReference type="InterPro" id="IPR029486">
    <property type="entry name" value="GH97_N"/>
</dbReference>
<dbReference type="InterPro" id="IPR019563">
    <property type="entry name" value="GH97_catalytic"/>
</dbReference>
<evidence type="ECO:0000313" key="10">
    <source>
        <dbReference type="EMBL" id="SFU52700.1"/>
    </source>
</evidence>
<evidence type="ECO:0000259" key="8">
    <source>
        <dbReference type="Pfam" id="PF14508"/>
    </source>
</evidence>
<keyword evidence="5" id="KW-0326">Glycosidase</keyword>
<dbReference type="STRING" id="1224947.SAMN05216480_10638"/>
<evidence type="ECO:0000256" key="5">
    <source>
        <dbReference type="ARBA" id="ARBA00023295"/>
    </source>
</evidence>
<evidence type="ECO:0000256" key="2">
    <source>
        <dbReference type="ARBA" id="ARBA00011245"/>
    </source>
</evidence>
<feature type="chain" id="PRO_5011442524" evidence="6">
    <location>
        <begin position="20"/>
        <end position="651"/>
    </location>
</feature>
<dbReference type="PANTHER" id="PTHR35803">
    <property type="entry name" value="GLUCAN 1,4-ALPHA-GLUCOSIDASE SUSB-RELATED"/>
    <property type="match status" value="1"/>
</dbReference>
<dbReference type="Pfam" id="PF10566">
    <property type="entry name" value="Glyco_hydro_97"/>
    <property type="match status" value="1"/>
</dbReference>
<dbReference type="InterPro" id="IPR017853">
    <property type="entry name" value="GH"/>
</dbReference>
<dbReference type="Gene3D" id="2.60.40.1180">
    <property type="entry name" value="Golgi alpha-mannosidase II"/>
    <property type="match status" value="1"/>
</dbReference>
<gene>
    <name evidence="10" type="ORF">SAMN05216480_10638</name>
</gene>
<dbReference type="EMBL" id="FPBK01000006">
    <property type="protein sequence ID" value="SFU52700.1"/>
    <property type="molecule type" value="Genomic_DNA"/>
</dbReference>
<evidence type="ECO:0000256" key="3">
    <source>
        <dbReference type="ARBA" id="ARBA00022801"/>
    </source>
</evidence>
<name>A0A1I7GW98_9FLAO</name>
<dbReference type="PANTHER" id="PTHR35803:SF2">
    <property type="entry name" value="RETAINING ALPHA-GALACTOSIDASE"/>
    <property type="match status" value="1"/>
</dbReference>